<comment type="caution">
    <text evidence="1">The sequence shown here is derived from an EMBL/GenBank/DDBJ whole genome shotgun (WGS) entry which is preliminary data.</text>
</comment>
<reference evidence="1 2" key="1">
    <citation type="submission" date="2020-03" db="EMBL/GenBank/DDBJ databases">
        <title>Genomic Encyclopedia of Type Strains, Phase IV (KMG-IV): sequencing the most valuable type-strain genomes for metagenomic binning, comparative biology and taxonomic classification.</title>
        <authorList>
            <person name="Goeker M."/>
        </authorList>
    </citation>
    <scope>NUCLEOTIDE SEQUENCE [LARGE SCALE GENOMIC DNA]</scope>
    <source>
        <strain evidence="1 2">DSM 16846</strain>
    </source>
</reference>
<evidence type="ECO:0000313" key="2">
    <source>
        <dbReference type="Proteomes" id="UP000558192"/>
    </source>
</evidence>
<name>A0A7X6BFX0_9SPHN</name>
<evidence type="ECO:0000313" key="1">
    <source>
        <dbReference type="EMBL" id="NJC04446.1"/>
    </source>
</evidence>
<dbReference type="EMBL" id="JAATJC010000001">
    <property type="protein sequence ID" value="NJC04446.1"/>
    <property type="molecule type" value="Genomic_DNA"/>
</dbReference>
<accession>A0A7X6BFX0</accession>
<dbReference type="RefSeq" id="WP_168067268.1">
    <property type="nucleotide sequence ID" value="NZ_JAATJC010000001.1"/>
</dbReference>
<keyword evidence="2" id="KW-1185">Reference proteome</keyword>
<organism evidence="1 2">
    <name type="scientific">Sphingomonas kaistensis</name>
    <dbReference type="NCBI Taxonomy" id="298708"/>
    <lineage>
        <taxon>Bacteria</taxon>
        <taxon>Pseudomonadati</taxon>
        <taxon>Pseudomonadota</taxon>
        <taxon>Alphaproteobacteria</taxon>
        <taxon>Sphingomonadales</taxon>
        <taxon>Sphingomonadaceae</taxon>
        <taxon>Sphingomonas</taxon>
    </lineage>
</organism>
<dbReference type="Proteomes" id="UP000558192">
    <property type="component" value="Unassembled WGS sequence"/>
</dbReference>
<sequence>MLRPMLMMMALALGPDLAEAARREVARQECRLKDESEVITVCGRREERSRYQVTDPAAPYDPGGNVKGVMTERMGWISHGDSGIGSCSNIGPSAGTGCFEKAWRRTLQQKGWLVR</sequence>
<dbReference type="AlphaFoldDB" id="A0A7X6BFX0"/>
<protein>
    <submittedName>
        <fullName evidence="1">Uncharacterized protein</fullName>
    </submittedName>
</protein>
<gene>
    <name evidence="1" type="ORF">GGQ97_000239</name>
</gene>
<proteinExistence type="predicted"/>